<comment type="caution">
    <text evidence="10">The sequence shown here is derived from an EMBL/GenBank/DDBJ whole genome shotgun (WGS) entry which is preliminary data.</text>
</comment>
<dbReference type="PROSITE" id="PS50893">
    <property type="entry name" value="ABC_TRANSPORTER_2"/>
    <property type="match status" value="1"/>
</dbReference>
<dbReference type="STRING" id="1423743.FD41_GL001498"/>
<dbReference type="Pfam" id="PF00005">
    <property type="entry name" value="ABC_tran"/>
    <property type="match status" value="1"/>
</dbReference>
<keyword evidence="4 11" id="KW-0067">ATP-binding</keyword>
<keyword evidence="5 7" id="KW-1133">Transmembrane helix</keyword>
<evidence type="ECO:0000313" key="13">
    <source>
        <dbReference type="Proteomes" id="UP000051966"/>
    </source>
</evidence>
<dbReference type="Gene3D" id="3.40.50.300">
    <property type="entry name" value="P-loop containing nucleotide triphosphate hydrolases"/>
    <property type="match status" value="1"/>
</dbReference>
<evidence type="ECO:0000313" key="11">
    <source>
        <dbReference type="EMBL" id="KRM01789.1"/>
    </source>
</evidence>
<dbReference type="InterPro" id="IPR011527">
    <property type="entry name" value="ABC1_TM_dom"/>
</dbReference>
<reference evidence="11 13" key="2">
    <citation type="journal article" date="2015" name="Genome Announc.">
        <title>Expanding the biotechnology potential of lactobacilli through comparative genomics of 213 strains and associated genera.</title>
        <authorList>
            <person name="Sun Z."/>
            <person name="Harris H.M."/>
            <person name="McCann A."/>
            <person name="Guo C."/>
            <person name="Argimon S."/>
            <person name="Zhang W."/>
            <person name="Yang X."/>
            <person name="Jeffery I.B."/>
            <person name="Cooney J.C."/>
            <person name="Kagawa T.F."/>
            <person name="Liu W."/>
            <person name="Song Y."/>
            <person name="Salvetti E."/>
            <person name="Wrobel A."/>
            <person name="Rasinkangas P."/>
            <person name="Parkhill J."/>
            <person name="Rea M.C."/>
            <person name="O'Sullivan O."/>
            <person name="Ritari J."/>
            <person name="Douillard F.P."/>
            <person name="Paul Ross R."/>
            <person name="Yang R."/>
            <person name="Briner A.E."/>
            <person name="Felis G.E."/>
            <person name="de Vos W.M."/>
            <person name="Barrangou R."/>
            <person name="Klaenhammer T.R."/>
            <person name="Caufield P.W."/>
            <person name="Cui Y."/>
            <person name="Zhang H."/>
            <person name="O'Toole P.W."/>
        </authorList>
    </citation>
    <scope>NUCLEOTIDE SEQUENCE [LARGE SCALE GENOMIC DNA]</scope>
    <source>
        <strain evidence="11 13">DSM 18382</strain>
    </source>
</reference>
<proteinExistence type="predicted"/>
<feature type="domain" description="ABC transmembrane type-1" evidence="9">
    <location>
        <begin position="14"/>
        <end position="294"/>
    </location>
</feature>
<dbReference type="Proteomes" id="UP000019488">
    <property type="component" value="Unassembled WGS sequence"/>
</dbReference>
<evidence type="ECO:0000256" key="1">
    <source>
        <dbReference type="ARBA" id="ARBA00004651"/>
    </source>
</evidence>
<reference evidence="10" key="1">
    <citation type="journal article" date="2014" name="Genome Announc.">
        <title>Draft Genome Sequences of Two Lactobacillus Strains, L. farraginis JCM 14108T and L. composti JCM 14202T, Isolated from Compost of Distilled Shochu Residue.</title>
        <authorList>
            <person name="Yuki M."/>
            <person name="Oshima K."/>
            <person name="Suda W."/>
            <person name="Kitahara M."/>
            <person name="Kitamura K."/>
            <person name="Iida T."/>
            <person name="Hattori M."/>
            <person name="Ohkuma M."/>
        </authorList>
    </citation>
    <scope>NUCLEOTIDE SEQUENCE [LARGE SCALE GENOMIC DNA]</scope>
    <source>
        <strain evidence="10">JCM 14108</strain>
    </source>
</reference>
<evidence type="ECO:0000256" key="4">
    <source>
        <dbReference type="ARBA" id="ARBA00022840"/>
    </source>
</evidence>
<evidence type="ECO:0000256" key="5">
    <source>
        <dbReference type="ARBA" id="ARBA00022989"/>
    </source>
</evidence>
<dbReference type="PROSITE" id="PS00211">
    <property type="entry name" value="ABC_TRANSPORTER_1"/>
    <property type="match status" value="1"/>
</dbReference>
<keyword evidence="13" id="KW-1185">Reference proteome</keyword>
<dbReference type="InterPro" id="IPR017871">
    <property type="entry name" value="ABC_transporter-like_CS"/>
</dbReference>
<organism evidence="10 12">
    <name type="scientific">Lentilactobacillus farraginis DSM 18382 = JCM 14108</name>
    <dbReference type="NCBI Taxonomy" id="1423743"/>
    <lineage>
        <taxon>Bacteria</taxon>
        <taxon>Bacillati</taxon>
        <taxon>Bacillota</taxon>
        <taxon>Bacilli</taxon>
        <taxon>Lactobacillales</taxon>
        <taxon>Lactobacillaceae</taxon>
        <taxon>Lentilactobacillus</taxon>
    </lineage>
</organism>
<dbReference type="EMBL" id="AZFY01000148">
    <property type="protein sequence ID" value="KRM01789.1"/>
    <property type="molecule type" value="Genomic_DNA"/>
</dbReference>
<dbReference type="PANTHER" id="PTHR43394">
    <property type="entry name" value="ATP-DEPENDENT PERMEASE MDL1, MITOCHONDRIAL"/>
    <property type="match status" value="1"/>
</dbReference>
<evidence type="ECO:0000259" key="9">
    <source>
        <dbReference type="PROSITE" id="PS50929"/>
    </source>
</evidence>
<dbReference type="InterPro" id="IPR003593">
    <property type="entry name" value="AAA+_ATPase"/>
</dbReference>
<dbReference type="GO" id="GO:0016887">
    <property type="term" value="F:ATP hydrolysis activity"/>
    <property type="evidence" value="ECO:0007669"/>
    <property type="project" value="InterPro"/>
</dbReference>
<dbReference type="Proteomes" id="UP000051966">
    <property type="component" value="Unassembled WGS sequence"/>
</dbReference>
<dbReference type="SUPFAM" id="SSF90123">
    <property type="entry name" value="ABC transporter transmembrane region"/>
    <property type="match status" value="1"/>
</dbReference>
<dbReference type="GO" id="GO:0005524">
    <property type="term" value="F:ATP binding"/>
    <property type="evidence" value="ECO:0007669"/>
    <property type="project" value="UniProtKB-KW"/>
</dbReference>
<dbReference type="InterPro" id="IPR003439">
    <property type="entry name" value="ABC_transporter-like_ATP-bd"/>
</dbReference>
<comment type="subcellular location">
    <subcellularLocation>
        <location evidence="1">Cell membrane</location>
        <topology evidence="1">Multi-pass membrane protein</topology>
    </subcellularLocation>
</comment>
<dbReference type="PROSITE" id="PS50929">
    <property type="entry name" value="ABC_TM1F"/>
    <property type="match status" value="1"/>
</dbReference>
<dbReference type="GO" id="GO:0015421">
    <property type="term" value="F:ABC-type oligopeptide transporter activity"/>
    <property type="evidence" value="ECO:0007669"/>
    <property type="project" value="TreeGrafter"/>
</dbReference>
<evidence type="ECO:0000256" key="7">
    <source>
        <dbReference type="SAM" id="Phobius"/>
    </source>
</evidence>
<dbReference type="AlphaFoldDB" id="X0PA99"/>
<dbReference type="RefSeq" id="WP_035178775.1">
    <property type="nucleotide sequence ID" value="NZ_AZFY01000148.1"/>
</dbReference>
<evidence type="ECO:0000256" key="3">
    <source>
        <dbReference type="ARBA" id="ARBA00022741"/>
    </source>
</evidence>
<dbReference type="InterPro" id="IPR027417">
    <property type="entry name" value="P-loop_NTPase"/>
</dbReference>
<dbReference type="InterPro" id="IPR039421">
    <property type="entry name" value="Type_1_exporter"/>
</dbReference>
<feature type="transmembrane region" description="Helical" evidence="7">
    <location>
        <begin position="134"/>
        <end position="163"/>
    </location>
</feature>
<sequence>MKKYLGLHKREVGIIITLLAVTELFTVLGSVINARILNSLVAMKIRLFSFNVGLFLVNWAIIVAIRYLETIYQERVIQNMDTAIRSDVVGMLLKSNYSTYNSKDTNTYESWVNNDIQTINEQGFRSLFVVIDGLLGTFFALIVLFTFHWSLAIMAIAFSLVILTSPRFFNGQLEKQTTAFTHENERFVEQTGDFLSVFNLLYTFNALRLLLRKITQASQKLGDAFVNRSRVQAKIAATGFLGNVISQILLTGLTGFLVIDRLVSVGTINAVSSLSGNIFNNLGNMSNYLGMIRGTRPIFSKYGIEDRLIDQSNIKAKKLSGGELSESQTDKLIKLTDVSFGYEPKKPIFAQVSVSFKAGKKYLILGQSGSGKSTLLKVVAGYLLPESGTVLFKGRNLKLIDPEDLHRQLLYLDQKPQMISASVRENLNLGAHYSDEQLIKSLKYVELVKDERAGMVLLNTNLRDNQGLSGGQLQRLALARGILRRPKIILLDEGTSAVDHKTAVDIERLLLQDSALTLIMVSHTPHQETVGMFDQQINFDDLIKKQ</sequence>
<accession>X0PA99</accession>
<feature type="transmembrane region" description="Helical" evidence="7">
    <location>
        <begin position="48"/>
        <end position="68"/>
    </location>
</feature>
<keyword evidence="2 7" id="KW-0812">Transmembrane</keyword>
<evidence type="ECO:0000259" key="8">
    <source>
        <dbReference type="PROSITE" id="PS50893"/>
    </source>
</evidence>
<dbReference type="Gene3D" id="1.20.1560.10">
    <property type="entry name" value="ABC transporter type 1, transmembrane domain"/>
    <property type="match status" value="1"/>
</dbReference>
<feature type="transmembrane region" description="Helical" evidence="7">
    <location>
        <begin position="12"/>
        <end position="36"/>
    </location>
</feature>
<evidence type="ECO:0000313" key="10">
    <source>
        <dbReference type="EMBL" id="GAF36173.1"/>
    </source>
</evidence>
<gene>
    <name evidence="11" type="ORF">FD41_GL001498</name>
    <name evidence="10" type="ORF">JCM14108_1126</name>
</gene>
<dbReference type="PATRIC" id="fig|1423743.5.peg.1553"/>
<evidence type="ECO:0000313" key="12">
    <source>
        <dbReference type="Proteomes" id="UP000019488"/>
    </source>
</evidence>
<name>X0PA99_9LACO</name>
<dbReference type="SUPFAM" id="SSF52540">
    <property type="entry name" value="P-loop containing nucleoside triphosphate hydrolases"/>
    <property type="match status" value="1"/>
</dbReference>
<dbReference type="InterPro" id="IPR036640">
    <property type="entry name" value="ABC1_TM_sf"/>
</dbReference>
<dbReference type="PANTHER" id="PTHR43394:SF1">
    <property type="entry name" value="ATP-BINDING CASSETTE SUB-FAMILY B MEMBER 10, MITOCHONDRIAL"/>
    <property type="match status" value="1"/>
</dbReference>
<dbReference type="eggNOG" id="COG1132">
    <property type="taxonomic scope" value="Bacteria"/>
</dbReference>
<dbReference type="OrthoDB" id="95687at2"/>
<evidence type="ECO:0000256" key="2">
    <source>
        <dbReference type="ARBA" id="ARBA00022692"/>
    </source>
</evidence>
<evidence type="ECO:0000256" key="6">
    <source>
        <dbReference type="ARBA" id="ARBA00023136"/>
    </source>
</evidence>
<dbReference type="Pfam" id="PF00664">
    <property type="entry name" value="ABC_membrane"/>
    <property type="match status" value="1"/>
</dbReference>
<feature type="domain" description="ABC transporter" evidence="8">
    <location>
        <begin position="333"/>
        <end position="545"/>
    </location>
</feature>
<dbReference type="SMART" id="SM00382">
    <property type="entry name" value="AAA"/>
    <property type="match status" value="1"/>
</dbReference>
<protein>
    <submittedName>
        <fullName evidence="11">ABC transporter ATP-binding membrane spanning permease-possible multidrug resistance</fullName>
    </submittedName>
    <submittedName>
        <fullName evidence="10">ABC transporter related</fullName>
    </submittedName>
</protein>
<dbReference type="EMBL" id="BAKI01000008">
    <property type="protein sequence ID" value="GAF36173.1"/>
    <property type="molecule type" value="Genomic_DNA"/>
</dbReference>
<dbReference type="GO" id="GO:0005886">
    <property type="term" value="C:plasma membrane"/>
    <property type="evidence" value="ECO:0007669"/>
    <property type="project" value="UniProtKB-SubCell"/>
</dbReference>
<feature type="transmembrane region" description="Helical" evidence="7">
    <location>
        <begin position="235"/>
        <end position="259"/>
    </location>
</feature>
<keyword evidence="6 7" id="KW-0472">Membrane</keyword>
<dbReference type="CDD" id="cd03228">
    <property type="entry name" value="ABCC_MRP_Like"/>
    <property type="match status" value="1"/>
</dbReference>
<keyword evidence="3" id="KW-0547">Nucleotide-binding</keyword>